<gene>
    <name evidence="1" type="ORF">GCM10007063_31840</name>
</gene>
<evidence type="ECO:0000313" key="2">
    <source>
        <dbReference type="Proteomes" id="UP000658382"/>
    </source>
</evidence>
<dbReference type="Proteomes" id="UP000658382">
    <property type="component" value="Unassembled WGS sequence"/>
</dbReference>
<reference evidence="1" key="2">
    <citation type="submission" date="2020-09" db="EMBL/GenBank/DDBJ databases">
        <authorList>
            <person name="Sun Q."/>
            <person name="Ohkuma M."/>
        </authorList>
    </citation>
    <scope>NUCLEOTIDE SEQUENCE</scope>
    <source>
        <strain evidence="1">JCM 12580</strain>
    </source>
</reference>
<evidence type="ECO:0008006" key="3">
    <source>
        <dbReference type="Google" id="ProtNLM"/>
    </source>
</evidence>
<protein>
    <recommendedName>
        <fullName evidence="3">STAS/SEC14 domain-containing protein</fullName>
    </recommendedName>
</protein>
<keyword evidence="2" id="KW-1185">Reference proteome</keyword>
<name>A0A917Q229_9BACI</name>
<comment type="caution">
    <text evidence="1">The sequence shown here is derived from an EMBL/GenBank/DDBJ whole genome shotgun (WGS) entry which is preliminary data.</text>
</comment>
<accession>A0A917Q229</accession>
<evidence type="ECO:0000313" key="1">
    <source>
        <dbReference type="EMBL" id="GGK06909.1"/>
    </source>
</evidence>
<proteinExistence type="predicted"/>
<dbReference type="EMBL" id="BMNQ01000070">
    <property type="protein sequence ID" value="GGK06909.1"/>
    <property type="molecule type" value="Genomic_DNA"/>
</dbReference>
<dbReference type="AlphaFoldDB" id="A0A917Q229"/>
<sequence length="61" mass="7092">MKLSGYSLVGQVMNIFVGQNGLLFVRQALERKYIEKMIPGVEIHQYPLEELEAAREWLRKA</sequence>
<organism evidence="1 2">
    <name type="scientific">Lentibacillus kapialis</name>
    <dbReference type="NCBI Taxonomy" id="340214"/>
    <lineage>
        <taxon>Bacteria</taxon>
        <taxon>Bacillati</taxon>
        <taxon>Bacillota</taxon>
        <taxon>Bacilli</taxon>
        <taxon>Bacillales</taxon>
        <taxon>Bacillaceae</taxon>
        <taxon>Lentibacillus</taxon>
    </lineage>
</organism>
<reference evidence="1" key="1">
    <citation type="journal article" date="2014" name="Int. J. Syst. Evol. Microbiol.">
        <title>Complete genome sequence of Corynebacterium casei LMG S-19264T (=DSM 44701T), isolated from a smear-ripened cheese.</title>
        <authorList>
            <consortium name="US DOE Joint Genome Institute (JGI-PGF)"/>
            <person name="Walter F."/>
            <person name="Albersmeier A."/>
            <person name="Kalinowski J."/>
            <person name="Ruckert C."/>
        </authorList>
    </citation>
    <scope>NUCLEOTIDE SEQUENCE</scope>
    <source>
        <strain evidence="1">JCM 12580</strain>
    </source>
</reference>